<proteinExistence type="predicted"/>
<dbReference type="RefSeq" id="XP_065329406.1">
    <property type="nucleotide sequence ID" value="XM_065473334.1"/>
</dbReference>
<dbReference type="AlphaFoldDB" id="A0AAX4JBD4"/>
<dbReference type="Proteomes" id="UP001334084">
    <property type="component" value="Chromosome 4"/>
</dbReference>
<accession>A0AAX4JBD4</accession>
<dbReference type="GeneID" id="90541079"/>
<name>A0AAX4JBD4_9MICR</name>
<dbReference type="KEGG" id="vnx:VNE69_04089"/>
<gene>
    <name evidence="1" type="ORF">VNE69_04089</name>
</gene>
<evidence type="ECO:0000313" key="2">
    <source>
        <dbReference type="Proteomes" id="UP001334084"/>
    </source>
</evidence>
<organism evidence="1 2">
    <name type="scientific">Vairimorpha necatrix</name>
    <dbReference type="NCBI Taxonomy" id="6039"/>
    <lineage>
        <taxon>Eukaryota</taxon>
        <taxon>Fungi</taxon>
        <taxon>Fungi incertae sedis</taxon>
        <taxon>Microsporidia</taxon>
        <taxon>Nosematidae</taxon>
        <taxon>Vairimorpha</taxon>
    </lineage>
</organism>
<keyword evidence="2" id="KW-1185">Reference proteome</keyword>
<protein>
    <submittedName>
        <fullName evidence="1">MEI2-like protein</fullName>
    </submittedName>
</protein>
<dbReference type="EMBL" id="CP142729">
    <property type="protein sequence ID" value="WUR03261.1"/>
    <property type="molecule type" value="Genomic_DNA"/>
</dbReference>
<evidence type="ECO:0000313" key="1">
    <source>
        <dbReference type="EMBL" id="WUR03261.1"/>
    </source>
</evidence>
<sequence>MEKKTKTLLVTNIPDISIFTKKLKESFEIREVYTIPNNDTFLFVIFYNIKDADQCQKELLSKGYKAYFTISKYEFPKDHEKCDKDKNQSTLFISSKNLSDYNESVLSEYGEIREIRGANPTTICVEYFDSRSADTCVSELSKKGVTVKYVWDMSTKTKWDIIRHTDSVISQVIPPVQKKKKPVINVYKNMFIKEFDEFISENIDDIIQELNSN</sequence>
<reference evidence="1" key="1">
    <citation type="journal article" date="2024" name="BMC Genomics">
        <title>Functional annotation of a divergent genome using sequence and structure-based similarity.</title>
        <authorList>
            <person name="Svedberg D."/>
            <person name="Winiger R.R."/>
            <person name="Berg A."/>
            <person name="Sharma H."/>
            <person name="Tellgren-Roth C."/>
            <person name="Debrunner-Vossbrinck B.A."/>
            <person name="Vossbrinck C.R."/>
            <person name="Barandun J."/>
        </authorList>
    </citation>
    <scope>NUCLEOTIDE SEQUENCE</scope>
    <source>
        <strain evidence="1">Illinois isolate</strain>
    </source>
</reference>